<dbReference type="NCBIfam" id="TIGR01662">
    <property type="entry name" value="HAD-SF-IIIA"/>
    <property type="match status" value="1"/>
</dbReference>
<evidence type="ECO:0000313" key="9">
    <source>
        <dbReference type="EMBL" id="MBB5144738.1"/>
    </source>
</evidence>
<dbReference type="InterPro" id="IPR023214">
    <property type="entry name" value="HAD_sf"/>
</dbReference>
<dbReference type="Gene3D" id="3.40.50.1000">
    <property type="entry name" value="HAD superfamily/HAD-like"/>
    <property type="match status" value="1"/>
</dbReference>
<dbReference type="PANTHER" id="PTHR42891">
    <property type="entry name" value="D-GLYCERO-BETA-D-MANNO-HEPTOSE-1,7-BISPHOSPHATE 7-PHOSPHATASE"/>
    <property type="match status" value="1"/>
</dbReference>
<comment type="caution">
    <text evidence="9">The sequence shown here is derived from an EMBL/GenBank/DDBJ whole genome shotgun (WGS) entry which is preliminary data.</text>
</comment>
<dbReference type="Proteomes" id="UP000539075">
    <property type="component" value="Unassembled WGS sequence"/>
</dbReference>
<dbReference type="InterPro" id="IPR006543">
    <property type="entry name" value="Histidinol-phos"/>
</dbReference>
<keyword evidence="5 9" id="KW-0378">Hydrolase</keyword>
<sequence>MSALEQYARDWRTENGGDSRVKNGQEKNMGDSKVLRRAVFLDRDGTLNKDTGYVHRKEDWQWLPGVPEALKRLHAVGYVLVVVSNQSGIARGMYGHEDLRLLEQWVNAELAAKNAVVDAWYYCSHLPEITGPCQCRKPEPGLILQAARELELDLANSWMIGDRVRDVQAGLAAGCQSILLHPDGSSNKDDDEVPEGVAVVPHLPAATVRILAPRMRQLRTARMLEKMKE</sequence>
<evidence type="ECO:0000256" key="8">
    <source>
        <dbReference type="SAM" id="MobiDB-lite"/>
    </source>
</evidence>
<keyword evidence="4" id="KW-0479">Metal-binding</keyword>
<dbReference type="NCBIfam" id="TIGR01656">
    <property type="entry name" value="Histidinol-ppas"/>
    <property type="match status" value="1"/>
</dbReference>
<organism evidence="9 10">
    <name type="scientific">Desulfovibrio intestinalis</name>
    <dbReference type="NCBI Taxonomy" id="58621"/>
    <lineage>
        <taxon>Bacteria</taxon>
        <taxon>Pseudomonadati</taxon>
        <taxon>Thermodesulfobacteriota</taxon>
        <taxon>Desulfovibrionia</taxon>
        <taxon>Desulfovibrionales</taxon>
        <taxon>Desulfovibrionaceae</taxon>
        <taxon>Desulfovibrio</taxon>
    </lineage>
</organism>
<dbReference type="SUPFAM" id="SSF56784">
    <property type="entry name" value="HAD-like"/>
    <property type="match status" value="1"/>
</dbReference>
<comment type="subcellular location">
    <subcellularLocation>
        <location evidence="1">Cytoplasm</location>
    </subcellularLocation>
</comment>
<keyword evidence="6" id="KW-0119">Carbohydrate metabolism</keyword>
<evidence type="ECO:0000256" key="3">
    <source>
        <dbReference type="ARBA" id="ARBA00022490"/>
    </source>
</evidence>
<dbReference type="InterPro" id="IPR036412">
    <property type="entry name" value="HAD-like_sf"/>
</dbReference>
<keyword evidence="10" id="KW-1185">Reference proteome</keyword>
<evidence type="ECO:0000256" key="4">
    <source>
        <dbReference type="ARBA" id="ARBA00022723"/>
    </source>
</evidence>
<dbReference type="AlphaFoldDB" id="A0A7W8FG89"/>
<dbReference type="NCBIfam" id="NF006506">
    <property type="entry name" value="PRK08942.1"/>
    <property type="match status" value="1"/>
</dbReference>
<evidence type="ECO:0000256" key="1">
    <source>
        <dbReference type="ARBA" id="ARBA00004496"/>
    </source>
</evidence>
<dbReference type="InterPro" id="IPR004446">
    <property type="entry name" value="Heptose_bisP_phosphatase"/>
</dbReference>
<dbReference type="Pfam" id="PF13242">
    <property type="entry name" value="Hydrolase_like"/>
    <property type="match status" value="1"/>
</dbReference>
<reference evidence="9 10" key="1">
    <citation type="submission" date="2020-08" db="EMBL/GenBank/DDBJ databases">
        <title>Genomic Encyclopedia of Type Strains, Phase IV (KMG-IV): sequencing the most valuable type-strain genomes for metagenomic binning, comparative biology and taxonomic classification.</title>
        <authorList>
            <person name="Goeker M."/>
        </authorList>
    </citation>
    <scope>NUCLEOTIDE SEQUENCE [LARGE SCALE GENOMIC DNA]</scope>
    <source>
        <strain evidence="9 10">DSM 11275</strain>
    </source>
</reference>
<dbReference type="GO" id="GO:0005975">
    <property type="term" value="P:carbohydrate metabolic process"/>
    <property type="evidence" value="ECO:0007669"/>
    <property type="project" value="InterPro"/>
</dbReference>
<evidence type="ECO:0000256" key="7">
    <source>
        <dbReference type="ARBA" id="ARBA00031828"/>
    </source>
</evidence>
<evidence type="ECO:0000256" key="6">
    <source>
        <dbReference type="ARBA" id="ARBA00023277"/>
    </source>
</evidence>
<dbReference type="GO" id="GO:0005737">
    <property type="term" value="C:cytoplasm"/>
    <property type="evidence" value="ECO:0007669"/>
    <property type="project" value="UniProtKB-SubCell"/>
</dbReference>
<accession>A0A7W8FG89</accession>
<evidence type="ECO:0000313" key="10">
    <source>
        <dbReference type="Proteomes" id="UP000539075"/>
    </source>
</evidence>
<dbReference type="NCBIfam" id="TIGR00213">
    <property type="entry name" value="GmhB_yaeD"/>
    <property type="match status" value="1"/>
</dbReference>
<feature type="region of interest" description="Disordered" evidence="8">
    <location>
        <begin position="1"/>
        <end position="28"/>
    </location>
</feature>
<feature type="compositionally biased region" description="Basic and acidic residues" evidence="8">
    <location>
        <begin position="7"/>
        <end position="28"/>
    </location>
</feature>
<evidence type="ECO:0000256" key="2">
    <source>
        <dbReference type="ARBA" id="ARBA00005628"/>
    </source>
</evidence>
<dbReference type="GO" id="GO:0046872">
    <property type="term" value="F:metal ion binding"/>
    <property type="evidence" value="ECO:0007669"/>
    <property type="project" value="UniProtKB-KW"/>
</dbReference>
<protein>
    <recommendedName>
        <fullName evidence="7">D,D-heptose 1,7-bisphosphate phosphatase</fullName>
    </recommendedName>
</protein>
<dbReference type="InterPro" id="IPR006549">
    <property type="entry name" value="HAD-SF_hydro_IIIA"/>
</dbReference>
<dbReference type="GO" id="GO:0016791">
    <property type="term" value="F:phosphatase activity"/>
    <property type="evidence" value="ECO:0007669"/>
    <property type="project" value="InterPro"/>
</dbReference>
<dbReference type="PANTHER" id="PTHR42891:SF1">
    <property type="entry name" value="D-GLYCERO-BETA-D-MANNO-HEPTOSE-1,7-BISPHOSPHATE 7-PHOSPHATASE"/>
    <property type="match status" value="1"/>
</dbReference>
<comment type="similarity">
    <text evidence="2">Belongs to the GmhB family.</text>
</comment>
<name>A0A7W8FG89_9BACT</name>
<proteinExistence type="inferred from homology"/>
<keyword evidence="3" id="KW-0963">Cytoplasm</keyword>
<dbReference type="CDD" id="cd07503">
    <property type="entry name" value="HAD_HisB-N"/>
    <property type="match status" value="1"/>
</dbReference>
<dbReference type="RefSeq" id="WP_183722343.1">
    <property type="nucleotide sequence ID" value="NZ_JACHGO010000011.1"/>
</dbReference>
<evidence type="ECO:0000256" key="5">
    <source>
        <dbReference type="ARBA" id="ARBA00022801"/>
    </source>
</evidence>
<dbReference type="EMBL" id="JACHGO010000011">
    <property type="protein sequence ID" value="MBB5144738.1"/>
    <property type="molecule type" value="Genomic_DNA"/>
</dbReference>
<gene>
    <name evidence="9" type="ORF">HNQ38_002856</name>
</gene>